<accession>A0A4Y2AT58</accession>
<evidence type="ECO:0000313" key="2">
    <source>
        <dbReference type="Proteomes" id="UP000499080"/>
    </source>
</evidence>
<keyword evidence="2" id="KW-1185">Reference proteome</keyword>
<comment type="caution">
    <text evidence="1">The sequence shown here is derived from an EMBL/GenBank/DDBJ whole genome shotgun (WGS) entry which is preliminary data.</text>
</comment>
<gene>
    <name evidence="1" type="ORF">AVEN_24251_1</name>
</gene>
<protein>
    <recommendedName>
        <fullName evidence="3">Transposase Tc1-like domain-containing protein</fullName>
    </recommendedName>
</protein>
<sequence>MGKTSELGSFNLGKIVGARRMRHSISEIVRELGFSRLTMSRVYREYVDGGEITSDGANCKGQFALSERGVRGLGRIVRSQTLAQITTQLHQGASRTVSKRTVQRSTHFLGFGIRRPTQVPLLN</sequence>
<organism evidence="1 2">
    <name type="scientific">Araneus ventricosus</name>
    <name type="common">Orbweaver spider</name>
    <name type="synonym">Epeira ventricosa</name>
    <dbReference type="NCBI Taxonomy" id="182803"/>
    <lineage>
        <taxon>Eukaryota</taxon>
        <taxon>Metazoa</taxon>
        <taxon>Ecdysozoa</taxon>
        <taxon>Arthropoda</taxon>
        <taxon>Chelicerata</taxon>
        <taxon>Arachnida</taxon>
        <taxon>Araneae</taxon>
        <taxon>Araneomorphae</taxon>
        <taxon>Entelegynae</taxon>
        <taxon>Araneoidea</taxon>
        <taxon>Araneidae</taxon>
        <taxon>Araneus</taxon>
    </lineage>
</organism>
<dbReference type="OrthoDB" id="6432984at2759"/>
<proteinExistence type="predicted"/>
<dbReference type="AlphaFoldDB" id="A0A4Y2AT58"/>
<evidence type="ECO:0008006" key="3">
    <source>
        <dbReference type="Google" id="ProtNLM"/>
    </source>
</evidence>
<name>A0A4Y2AT58_ARAVE</name>
<evidence type="ECO:0000313" key="1">
    <source>
        <dbReference type="EMBL" id="GBL82419.1"/>
    </source>
</evidence>
<reference evidence="1 2" key="1">
    <citation type="journal article" date="2019" name="Sci. Rep.">
        <title>Orb-weaving spider Araneus ventricosus genome elucidates the spidroin gene catalogue.</title>
        <authorList>
            <person name="Kono N."/>
            <person name="Nakamura H."/>
            <person name="Ohtoshi R."/>
            <person name="Moran D.A.P."/>
            <person name="Shinohara A."/>
            <person name="Yoshida Y."/>
            <person name="Fujiwara M."/>
            <person name="Mori M."/>
            <person name="Tomita M."/>
            <person name="Arakawa K."/>
        </authorList>
    </citation>
    <scope>NUCLEOTIDE SEQUENCE [LARGE SCALE GENOMIC DNA]</scope>
</reference>
<dbReference type="EMBL" id="BGPR01081303">
    <property type="protein sequence ID" value="GBL82419.1"/>
    <property type="molecule type" value="Genomic_DNA"/>
</dbReference>
<dbReference type="Proteomes" id="UP000499080">
    <property type="component" value="Unassembled WGS sequence"/>
</dbReference>